<dbReference type="PANTHER" id="PTHR12482">
    <property type="entry name" value="LIPASE ROG1-RELATED-RELATED"/>
    <property type="match status" value="1"/>
</dbReference>
<accession>N1Q7N8</accession>
<evidence type="ECO:0000313" key="5">
    <source>
        <dbReference type="EMBL" id="EME88739.1"/>
    </source>
</evidence>
<feature type="domain" description="DUF676" evidence="4">
    <location>
        <begin position="357"/>
        <end position="400"/>
    </location>
</feature>
<feature type="domain" description="DUF676" evidence="4">
    <location>
        <begin position="548"/>
        <end position="698"/>
    </location>
</feature>
<feature type="compositionally biased region" description="Basic and acidic residues" evidence="3">
    <location>
        <begin position="1109"/>
        <end position="1126"/>
    </location>
</feature>
<dbReference type="PANTHER" id="PTHR12482:SF62">
    <property type="entry name" value="LIPASE ROG1-RELATED"/>
    <property type="match status" value="1"/>
</dbReference>
<dbReference type="KEGG" id="pfj:MYCFIDRAFT_87565"/>
<dbReference type="GO" id="GO:0047372">
    <property type="term" value="F:monoacylglycerol lipase activity"/>
    <property type="evidence" value="ECO:0007669"/>
    <property type="project" value="TreeGrafter"/>
</dbReference>
<feature type="region of interest" description="Disordered" evidence="3">
    <location>
        <begin position="1191"/>
        <end position="1330"/>
    </location>
</feature>
<evidence type="ECO:0000256" key="1">
    <source>
        <dbReference type="ARBA" id="ARBA00007920"/>
    </source>
</evidence>
<evidence type="ECO:0000259" key="4">
    <source>
        <dbReference type="Pfam" id="PF05057"/>
    </source>
</evidence>
<dbReference type="Proteomes" id="UP000016932">
    <property type="component" value="Unassembled WGS sequence"/>
</dbReference>
<dbReference type="InterPro" id="IPR044294">
    <property type="entry name" value="Lipase-like"/>
</dbReference>
<keyword evidence="2" id="KW-0443">Lipid metabolism</keyword>
<feature type="compositionally biased region" description="Low complexity" evidence="3">
    <location>
        <begin position="1138"/>
        <end position="1156"/>
    </location>
</feature>
<gene>
    <name evidence="5" type="ORF">MYCFIDRAFT_87565</name>
</gene>
<feature type="compositionally biased region" description="Basic residues" evidence="3">
    <location>
        <begin position="844"/>
        <end position="854"/>
    </location>
</feature>
<dbReference type="RefSeq" id="XP_007920963.1">
    <property type="nucleotide sequence ID" value="XM_007922772.1"/>
</dbReference>
<dbReference type="GeneID" id="19342597"/>
<name>N1Q7N8_PSEFD</name>
<dbReference type="eggNOG" id="KOG4372">
    <property type="taxonomic scope" value="Eukaryota"/>
</dbReference>
<dbReference type="SUPFAM" id="SSF53474">
    <property type="entry name" value="alpha/beta-Hydrolases"/>
    <property type="match status" value="1"/>
</dbReference>
<feature type="region of interest" description="Disordered" evidence="3">
    <location>
        <begin position="750"/>
        <end position="892"/>
    </location>
</feature>
<dbReference type="Gene3D" id="3.40.50.1820">
    <property type="entry name" value="alpha/beta hydrolase"/>
    <property type="match status" value="1"/>
</dbReference>
<feature type="compositionally biased region" description="Acidic residues" evidence="3">
    <location>
        <begin position="441"/>
        <end position="457"/>
    </location>
</feature>
<dbReference type="Pfam" id="PF05057">
    <property type="entry name" value="DUF676"/>
    <property type="match status" value="2"/>
</dbReference>
<dbReference type="EMBL" id="KB446555">
    <property type="protein sequence ID" value="EME88739.1"/>
    <property type="molecule type" value="Genomic_DNA"/>
</dbReference>
<feature type="compositionally biased region" description="Basic and acidic residues" evidence="3">
    <location>
        <begin position="417"/>
        <end position="429"/>
    </location>
</feature>
<evidence type="ECO:0000313" key="6">
    <source>
        <dbReference type="Proteomes" id="UP000016932"/>
    </source>
</evidence>
<reference evidence="5 6" key="1">
    <citation type="journal article" date="2012" name="PLoS Pathog.">
        <title>Diverse lifestyles and strategies of plant pathogenesis encoded in the genomes of eighteen Dothideomycetes fungi.</title>
        <authorList>
            <person name="Ohm R.A."/>
            <person name="Feau N."/>
            <person name="Henrissat B."/>
            <person name="Schoch C.L."/>
            <person name="Horwitz B.A."/>
            <person name="Barry K.W."/>
            <person name="Condon B.J."/>
            <person name="Copeland A.C."/>
            <person name="Dhillon B."/>
            <person name="Glaser F."/>
            <person name="Hesse C.N."/>
            <person name="Kosti I."/>
            <person name="LaButti K."/>
            <person name="Lindquist E.A."/>
            <person name="Lucas S."/>
            <person name="Salamov A.A."/>
            <person name="Bradshaw R.E."/>
            <person name="Ciuffetti L."/>
            <person name="Hamelin R.C."/>
            <person name="Kema G.H.J."/>
            <person name="Lawrence C."/>
            <person name="Scott J.A."/>
            <person name="Spatafora J.W."/>
            <person name="Turgeon B.G."/>
            <person name="de Wit P.J.G.M."/>
            <person name="Zhong S."/>
            <person name="Goodwin S.B."/>
            <person name="Grigoriev I.V."/>
        </authorList>
    </citation>
    <scope>NUCLEOTIDE SEQUENCE [LARGE SCALE GENOMIC DNA]</scope>
    <source>
        <strain evidence="5 6">CIRAD86</strain>
    </source>
</reference>
<dbReference type="OrthoDB" id="5368485at2759"/>
<dbReference type="VEuPathDB" id="FungiDB:MYCFIDRAFT_87565"/>
<dbReference type="GO" id="GO:0016042">
    <property type="term" value="P:lipid catabolic process"/>
    <property type="evidence" value="ECO:0007669"/>
    <property type="project" value="UniProtKB-KW"/>
</dbReference>
<feature type="compositionally biased region" description="Basic residues" evidence="3">
    <location>
        <begin position="880"/>
        <end position="892"/>
    </location>
</feature>
<dbReference type="STRING" id="383855.N1Q7N8"/>
<dbReference type="InterPro" id="IPR029058">
    <property type="entry name" value="AB_hydrolase_fold"/>
</dbReference>
<keyword evidence="2" id="KW-0442">Lipid degradation</keyword>
<feature type="region of interest" description="Disordered" evidence="3">
    <location>
        <begin position="1074"/>
        <end position="1161"/>
    </location>
</feature>
<dbReference type="HOGENOM" id="CLU_007367_0_0_1"/>
<feature type="region of interest" description="Disordered" evidence="3">
    <location>
        <begin position="950"/>
        <end position="1005"/>
    </location>
</feature>
<comment type="similarity">
    <text evidence="1">Belongs to the putative lipase ROG1 family.</text>
</comment>
<protein>
    <recommendedName>
        <fullName evidence="4">DUF676 domain-containing protein</fullName>
    </recommendedName>
</protein>
<feature type="region of interest" description="Disordered" evidence="3">
    <location>
        <begin position="311"/>
        <end position="357"/>
    </location>
</feature>
<feature type="region of interest" description="Disordered" evidence="3">
    <location>
        <begin position="513"/>
        <end position="537"/>
    </location>
</feature>
<evidence type="ECO:0000256" key="2">
    <source>
        <dbReference type="ARBA" id="ARBA00022963"/>
    </source>
</evidence>
<feature type="compositionally biased region" description="Polar residues" evidence="3">
    <location>
        <begin position="1"/>
        <end position="13"/>
    </location>
</feature>
<keyword evidence="6" id="KW-1185">Reference proteome</keyword>
<feature type="compositionally biased region" description="Basic and acidic residues" evidence="3">
    <location>
        <begin position="333"/>
        <end position="343"/>
    </location>
</feature>
<feature type="compositionally biased region" description="Low complexity" evidence="3">
    <location>
        <begin position="1207"/>
        <end position="1218"/>
    </location>
</feature>
<feature type="compositionally biased region" description="Low complexity" evidence="3">
    <location>
        <begin position="972"/>
        <end position="986"/>
    </location>
</feature>
<sequence length="1330" mass="146668">MLSGYRSCTTGTDVDTRGSHGTKERGCGEAAIVFGKPGCSHPRTYKLLQLPDKDRGGDGEEGDTYADFAFWGQPNRAGIGERRRRAARKMLLVHQAGSVKVGEVVRYTLTYTPSNDRILPTPQHLHLKVKNTSAIPLRAAWVHGPYALHVAAYSANFNPHHKIDHPKRDGVPEYEPMLKAGGSWTSKLLVPDDIRETGAHLGKRRSYSQNEQAADGEKGNVTWIIEIASQILFSNSASVGFEVLVGRDERSLELGFAAVAGHGHGAPAHIKEIQGERERKEARKRGNQQYEGVYSKAVRLVVEDTDTLWDKPPLPSWDEDGSRPKRRKSLSRRKSEDTKRQMEEAAGGKPEKPKKRRNVHLVILTHGLHSNLGADMLFLKESIDATVAQARADAKKRKQELRKKRKEKSTGQSGAVKVKDQQDGEEGTHETATAPLTGGQDDLDNTPDQDESDDEEETIVRGFTGNAVRTENGIQYLGKRLAKYILRFTYPDQPFLPVKKNFSRKLSDTFTMSDADKAKRDGKPAHHGSSIHTPREAKKAEELPYHFTSISFVGHSLGGLIQTYAVAYIQKHSPTFFQQIKPINFICMASPMLGLSNENPMYVKFALDFGLVGRTGQDLGLTWRPPTLATKGWQAMIGTFGTGPNQKDKDPSNTQGDPAAKPLLRILPTGPAHTVLKMFRNRTVYSNVVNDGIVPLRTSCLLFLDWRGLGKVEKARRENGLIGTVAEWGWAELTGANSSSLQPNIRAELADEDRETSPAPGKQSDAVPLPAEDETAEDNRRQTNRISCEGEGEDTDTPSRAPSHIPSRDSSTTRQPAQDKGILDTMMGWFRPNSPPKPPQQTKKTTKALRRGQTIHHTEWEDHENEDNDHHTTSNPTMRPHLHTKRSSYHKRPVATRGDSLTYTETGEVVAPPKTSIFESAGDILHPPLPSKQWISDPSTRARTIFHDRVYHPEDIPPPPAKRTNTSRLSLSFSNDSNRQISSSSKMSEDSVKSQDSVVTNTTATTATQVDTGGMKVEEKIARAYHRDLSWRKVLVRLEPDAHNNIIVRRMFANAYGWPVIKHLCDTHFADTHAARTRDEEEPARERAKPMSAAIDPEHGEEVAGQTDKNVKPRTQSETREARDELTSLTVQHDGIARSNSKMSNPSSSYSSGGSDRLSRRESGVWDDAYFEGSDGEDSDAVDERNVVARILNPNAPGPKQPESIYRPESSTSASSSPEKSRSPRTQIYTDGHRGLAPISPTGSRFKTAKEVKAASPKHAAKPTFDAADVDSQRSITGNLVEEPVPLSPTSPGSLAADIGLRKSVDEQISPTKGSGSKDFVAKGGGHGVD</sequence>
<proteinExistence type="inferred from homology"/>
<evidence type="ECO:0000256" key="3">
    <source>
        <dbReference type="SAM" id="MobiDB-lite"/>
    </source>
</evidence>
<feature type="region of interest" description="Disordered" evidence="3">
    <location>
        <begin position="396"/>
        <end position="461"/>
    </location>
</feature>
<feature type="region of interest" description="Disordered" evidence="3">
    <location>
        <begin position="1"/>
        <end position="22"/>
    </location>
</feature>
<dbReference type="InterPro" id="IPR007751">
    <property type="entry name" value="DUF676_lipase-like"/>
</dbReference>
<feature type="compositionally biased region" description="Basic and acidic residues" evidence="3">
    <location>
        <begin position="1074"/>
        <end position="1089"/>
    </location>
</feature>
<organism evidence="5 6">
    <name type="scientific">Pseudocercospora fijiensis (strain CIRAD86)</name>
    <name type="common">Black leaf streak disease fungus</name>
    <name type="synonym">Mycosphaerella fijiensis</name>
    <dbReference type="NCBI Taxonomy" id="383855"/>
    <lineage>
        <taxon>Eukaryota</taxon>
        <taxon>Fungi</taxon>
        <taxon>Dikarya</taxon>
        <taxon>Ascomycota</taxon>
        <taxon>Pezizomycotina</taxon>
        <taxon>Dothideomycetes</taxon>
        <taxon>Dothideomycetidae</taxon>
        <taxon>Mycosphaerellales</taxon>
        <taxon>Mycosphaerellaceae</taxon>
        <taxon>Pseudocercospora</taxon>
    </lineage>
</organism>
<feature type="region of interest" description="Disordered" evidence="3">
    <location>
        <begin position="640"/>
        <end position="660"/>
    </location>
</feature>
<feature type="compositionally biased region" description="Basic residues" evidence="3">
    <location>
        <begin position="396"/>
        <end position="407"/>
    </location>
</feature>
<feature type="compositionally biased region" description="Basic and acidic residues" evidence="3">
    <location>
        <begin position="514"/>
        <end position="524"/>
    </location>
</feature>